<dbReference type="Proteomes" id="UP001208570">
    <property type="component" value="Unassembled WGS sequence"/>
</dbReference>
<dbReference type="InterPro" id="IPR024587">
    <property type="entry name" value="K_chnl_volt-dep_Kv4_C"/>
</dbReference>
<dbReference type="EMBL" id="JAODUP010000412">
    <property type="protein sequence ID" value="KAK2150317.1"/>
    <property type="molecule type" value="Genomic_DNA"/>
</dbReference>
<dbReference type="PRINTS" id="PR01497">
    <property type="entry name" value="SHALCHANNEL"/>
</dbReference>
<evidence type="ECO:0000259" key="2">
    <source>
        <dbReference type="Pfam" id="PF11879"/>
    </source>
</evidence>
<name>A0AAD9JCL8_9ANNE</name>
<evidence type="ECO:0000256" key="1">
    <source>
        <dbReference type="SAM" id="MobiDB-lite"/>
    </source>
</evidence>
<gene>
    <name evidence="3" type="ORF">LSH36_412g01023</name>
</gene>
<evidence type="ECO:0000313" key="4">
    <source>
        <dbReference type="Proteomes" id="UP001208570"/>
    </source>
</evidence>
<dbReference type="GO" id="GO:0008076">
    <property type="term" value="C:voltage-gated potassium channel complex"/>
    <property type="evidence" value="ECO:0007669"/>
    <property type="project" value="InterPro"/>
</dbReference>
<feature type="region of interest" description="Disordered" evidence="1">
    <location>
        <begin position="77"/>
        <end position="99"/>
    </location>
</feature>
<dbReference type="AlphaFoldDB" id="A0AAD9JCL8"/>
<dbReference type="InterPro" id="IPR003975">
    <property type="entry name" value="K_chnl_volt-dep_Kv4"/>
</dbReference>
<proteinExistence type="predicted"/>
<organism evidence="3 4">
    <name type="scientific">Paralvinella palmiformis</name>
    <dbReference type="NCBI Taxonomy" id="53620"/>
    <lineage>
        <taxon>Eukaryota</taxon>
        <taxon>Metazoa</taxon>
        <taxon>Spiralia</taxon>
        <taxon>Lophotrochozoa</taxon>
        <taxon>Annelida</taxon>
        <taxon>Polychaeta</taxon>
        <taxon>Sedentaria</taxon>
        <taxon>Canalipalpata</taxon>
        <taxon>Terebellida</taxon>
        <taxon>Terebelliformia</taxon>
        <taxon>Alvinellidae</taxon>
        <taxon>Paralvinella</taxon>
    </lineage>
</organism>
<protein>
    <recommendedName>
        <fullName evidence="2">Potassium channel voltage dependent Kv4 C-terminal domain-containing protein</fullName>
    </recommendedName>
</protein>
<reference evidence="3" key="1">
    <citation type="journal article" date="2023" name="Mol. Biol. Evol.">
        <title>Third-Generation Sequencing Reveals the Adaptive Role of the Epigenome in Three Deep-Sea Polychaetes.</title>
        <authorList>
            <person name="Perez M."/>
            <person name="Aroh O."/>
            <person name="Sun Y."/>
            <person name="Lan Y."/>
            <person name="Juniper S.K."/>
            <person name="Young C.R."/>
            <person name="Angers B."/>
            <person name="Qian P.Y."/>
        </authorList>
    </citation>
    <scope>NUCLEOTIDE SEQUENCE</scope>
    <source>
        <strain evidence="3">P08H-3</strain>
    </source>
</reference>
<dbReference type="Pfam" id="PF11879">
    <property type="entry name" value="DUF3399"/>
    <property type="match status" value="1"/>
</dbReference>
<keyword evidence="4" id="KW-1185">Reference proteome</keyword>
<accession>A0AAD9JCL8</accession>
<dbReference type="GO" id="GO:0005249">
    <property type="term" value="F:voltage-gated potassium channel activity"/>
    <property type="evidence" value="ECO:0007669"/>
    <property type="project" value="InterPro"/>
</dbReference>
<feature type="domain" description="Potassium channel voltage dependent Kv4 C-terminal" evidence="2">
    <location>
        <begin position="50"/>
        <end position="118"/>
    </location>
</feature>
<comment type="caution">
    <text evidence="3">The sequence shown here is derived from an EMBL/GenBank/DDBJ whole genome shotgun (WGS) entry which is preliminary data.</text>
</comment>
<evidence type="ECO:0000313" key="3">
    <source>
        <dbReference type="EMBL" id="KAK2150317.1"/>
    </source>
</evidence>
<sequence>MVSFMAARLARIHMAKNASGNAFLSSKKKIEELILAQESGLEMEDLKGGEVFELQHHHLLTCLEKTTEREFTEMDMTQSGHGAPNKITSTPPLTPVPSIQSLDQRRTGCCARRPNTKKYQILLPGYRLARSSLHMPYWWRVVPLLRIKK</sequence>